<feature type="transmembrane region" description="Helical" evidence="7">
    <location>
        <begin position="239"/>
        <end position="258"/>
    </location>
</feature>
<evidence type="ECO:0000256" key="3">
    <source>
        <dbReference type="ARBA" id="ARBA00022692"/>
    </source>
</evidence>
<dbReference type="AlphaFoldDB" id="A0A9D1Q6I2"/>
<feature type="compositionally biased region" description="Polar residues" evidence="6">
    <location>
        <begin position="115"/>
        <end position="126"/>
    </location>
</feature>
<proteinExistence type="predicted"/>
<evidence type="ECO:0000256" key="1">
    <source>
        <dbReference type="ARBA" id="ARBA00004651"/>
    </source>
</evidence>
<keyword evidence="4 7" id="KW-1133">Transmembrane helix</keyword>
<dbReference type="InterPro" id="IPR010432">
    <property type="entry name" value="RDD"/>
</dbReference>
<evidence type="ECO:0000256" key="6">
    <source>
        <dbReference type="SAM" id="MobiDB-lite"/>
    </source>
</evidence>
<feature type="region of interest" description="Disordered" evidence="6">
    <location>
        <begin position="95"/>
        <end position="132"/>
    </location>
</feature>
<evidence type="ECO:0000256" key="7">
    <source>
        <dbReference type="SAM" id="Phobius"/>
    </source>
</evidence>
<gene>
    <name evidence="9" type="ORF">H9889_06500</name>
</gene>
<sequence length="342" mass="38345">MSQMNQENTMKYRVRFTGEMLPGFTQESAILSVAKAYGVPPEDIAKWFTPEGVTLREAASESEITGLEGFFNQHGLKLSVVKIESSAASLPMVDAATDRQEQDHDVDHRSEHSQQDGSFQQASQDSQESDLDNARKEISLEELQQTLSQLKVMLLPKDLEGFTPAGLGKRFGAYLIDFLLFVILFQLILTNILANLGLVNLDFVQEYITLFNESGGSLEQMLASPDIEALSMQILSSVGPWYVGLYFLYFALQERYYGATIGKRLFKIRIFSLRTGKNLTWNSIAVRTILFFMGLQFLTSIPLVGVFLFLGTVLWAIRDPLYRRTLYDMVAGTVVGSVPSDK</sequence>
<evidence type="ECO:0000259" key="8">
    <source>
        <dbReference type="Pfam" id="PF06271"/>
    </source>
</evidence>
<feature type="transmembrane region" description="Helical" evidence="7">
    <location>
        <begin position="301"/>
        <end position="317"/>
    </location>
</feature>
<dbReference type="InterPro" id="IPR051791">
    <property type="entry name" value="Pra-immunoreactive"/>
</dbReference>
<evidence type="ECO:0000256" key="5">
    <source>
        <dbReference type="ARBA" id="ARBA00023136"/>
    </source>
</evidence>
<accession>A0A9D1Q6I2</accession>
<dbReference type="Pfam" id="PF06271">
    <property type="entry name" value="RDD"/>
    <property type="match status" value="1"/>
</dbReference>
<keyword evidence="2" id="KW-1003">Cell membrane</keyword>
<evidence type="ECO:0000313" key="10">
    <source>
        <dbReference type="Proteomes" id="UP000823934"/>
    </source>
</evidence>
<reference evidence="9" key="2">
    <citation type="submission" date="2021-04" db="EMBL/GenBank/DDBJ databases">
        <authorList>
            <person name="Gilroy R."/>
        </authorList>
    </citation>
    <scope>NUCLEOTIDE SEQUENCE</scope>
    <source>
        <strain evidence="9">CHK160-9182</strain>
    </source>
</reference>
<evidence type="ECO:0000256" key="4">
    <source>
        <dbReference type="ARBA" id="ARBA00022989"/>
    </source>
</evidence>
<comment type="subcellular location">
    <subcellularLocation>
        <location evidence="1">Cell membrane</location>
        <topology evidence="1">Multi-pass membrane protein</topology>
    </subcellularLocation>
</comment>
<feature type="compositionally biased region" description="Basic and acidic residues" evidence="6">
    <location>
        <begin position="96"/>
        <end position="114"/>
    </location>
</feature>
<evidence type="ECO:0000313" key="9">
    <source>
        <dbReference type="EMBL" id="HIW06959.1"/>
    </source>
</evidence>
<dbReference type="GO" id="GO:0005886">
    <property type="term" value="C:plasma membrane"/>
    <property type="evidence" value="ECO:0007669"/>
    <property type="project" value="UniProtKB-SubCell"/>
</dbReference>
<reference evidence="9" key="1">
    <citation type="journal article" date="2021" name="PeerJ">
        <title>Extensive microbial diversity within the chicken gut microbiome revealed by metagenomics and culture.</title>
        <authorList>
            <person name="Gilroy R."/>
            <person name="Ravi A."/>
            <person name="Getino M."/>
            <person name="Pursley I."/>
            <person name="Horton D.L."/>
            <person name="Alikhan N.F."/>
            <person name="Baker D."/>
            <person name="Gharbi K."/>
            <person name="Hall N."/>
            <person name="Watson M."/>
            <person name="Adriaenssens E.M."/>
            <person name="Foster-Nyarko E."/>
            <person name="Jarju S."/>
            <person name="Secka A."/>
            <person name="Antonio M."/>
            <person name="Oren A."/>
            <person name="Chaudhuri R.R."/>
            <person name="La Ragione R."/>
            <person name="Hildebrand F."/>
            <person name="Pallen M.J."/>
        </authorList>
    </citation>
    <scope>NUCLEOTIDE SEQUENCE</scope>
    <source>
        <strain evidence="9">CHK160-9182</strain>
    </source>
</reference>
<dbReference type="PANTHER" id="PTHR36115">
    <property type="entry name" value="PROLINE-RICH ANTIGEN HOMOLOG-RELATED"/>
    <property type="match status" value="1"/>
</dbReference>
<dbReference type="EMBL" id="DXHP01000143">
    <property type="protein sequence ID" value="HIW06959.1"/>
    <property type="molecule type" value="Genomic_DNA"/>
</dbReference>
<feature type="domain" description="RDD" evidence="8">
    <location>
        <begin position="165"/>
        <end position="332"/>
    </location>
</feature>
<keyword evidence="5 7" id="KW-0472">Membrane</keyword>
<comment type="caution">
    <text evidence="9">The sequence shown here is derived from an EMBL/GenBank/DDBJ whole genome shotgun (WGS) entry which is preliminary data.</text>
</comment>
<keyword evidence="3 7" id="KW-0812">Transmembrane</keyword>
<organism evidence="9 10">
    <name type="scientific">Candidatus Ignatzschineria merdigallinarum</name>
    <dbReference type="NCBI Taxonomy" id="2838621"/>
    <lineage>
        <taxon>Bacteria</taxon>
        <taxon>Pseudomonadati</taxon>
        <taxon>Pseudomonadota</taxon>
        <taxon>Gammaproteobacteria</taxon>
        <taxon>Cardiobacteriales</taxon>
        <taxon>Ignatzschineriaceae</taxon>
        <taxon>Ignatzschineria</taxon>
    </lineage>
</organism>
<name>A0A9D1Q6I2_9GAMM</name>
<evidence type="ECO:0000256" key="2">
    <source>
        <dbReference type="ARBA" id="ARBA00022475"/>
    </source>
</evidence>
<dbReference type="PANTHER" id="PTHR36115:SF6">
    <property type="entry name" value="PROLINE-RICH ANTIGEN HOMOLOG"/>
    <property type="match status" value="1"/>
</dbReference>
<feature type="transmembrane region" description="Helical" evidence="7">
    <location>
        <begin position="171"/>
        <end position="194"/>
    </location>
</feature>
<protein>
    <submittedName>
        <fullName evidence="9">RDD family protein</fullName>
    </submittedName>
</protein>
<dbReference type="Proteomes" id="UP000823934">
    <property type="component" value="Unassembled WGS sequence"/>
</dbReference>